<protein>
    <recommendedName>
        <fullName evidence="5">Porin</fullName>
    </recommendedName>
</protein>
<name>A0A8E6B2J1_9BACT</name>
<evidence type="ECO:0008006" key="5">
    <source>
        <dbReference type="Google" id="ProtNLM"/>
    </source>
</evidence>
<feature type="region of interest" description="Disordered" evidence="1">
    <location>
        <begin position="51"/>
        <end position="74"/>
    </location>
</feature>
<dbReference type="RefSeq" id="WP_213493983.1">
    <property type="nucleotide sequence ID" value="NZ_CP074694.1"/>
</dbReference>
<dbReference type="EMBL" id="CP074694">
    <property type="protein sequence ID" value="QVL30099.1"/>
    <property type="molecule type" value="Genomic_DNA"/>
</dbReference>
<evidence type="ECO:0000256" key="2">
    <source>
        <dbReference type="SAM" id="SignalP"/>
    </source>
</evidence>
<dbReference type="KEGG" id="tsph:KIH39_14655"/>
<accession>A0A8E6B2J1</accession>
<reference evidence="3" key="1">
    <citation type="submission" date="2021-05" db="EMBL/GenBank/DDBJ databases">
        <title>Complete genome sequence of the cellulolytic planctomycete Telmatocola sphagniphila SP2T and characterization of the first cellulase from planctomycetes.</title>
        <authorList>
            <person name="Rakitin A.L."/>
            <person name="Beletsky A.V."/>
            <person name="Naumoff D.G."/>
            <person name="Kulichevskaya I.S."/>
            <person name="Mardanov A.V."/>
            <person name="Ravin N.V."/>
            <person name="Dedysh S.N."/>
        </authorList>
    </citation>
    <scope>NUCLEOTIDE SEQUENCE</scope>
    <source>
        <strain evidence="3">SP2T</strain>
    </source>
</reference>
<sequence>MRTWLISLCALASLSEAVAPPSALAQTLNTPAPTVNNTTAISNGLPVIPAAPTNQTQTPLQSSPPAAAGMGNTSSALPPTNTSWLMNAQIPPSPPWGPVLIDSSEVSSWYGGFEIGFLKPKLFTSLTTPAAFNGPVISQTVSSIDWAGAPKLTAGYRLSEGMGELQLSYRLLASSGSETLGVYDTAGPGLIRSRLNANTIDLDYVAPEFLGEGRETSHSYFRYLSFGIGLRVATLYFDTQGAGRQLLNQDISSMFTGIGPRTFVEWNPALTDNGLALHTRLEASGVVGSIDQKFYQTALNAGMPQAAAYNTGSHNTGVGIGSFEAGLTYTPLGFENRLRFTLAYSLEQWWNVNTDDSKAKLFLQGIVARAEFSY</sequence>
<dbReference type="AlphaFoldDB" id="A0A8E6B2J1"/>
<gene>
    <name evidence="3" type="ORF">KIH39_14655</name>
</gene>
<keyword evidence="2" id="KW-0732">Signal</keyword>
<feature type="signal peptide" evidence="2">
    <location>
        <begin position="1"/>
        <end position="25"/>
    </location>
</feature>
<dbReference type="Pfam" id="PF05150">
    <property type="entry name" value="Legionella_OMP"/>
    <property type="match status" value="1"/>
</dbReference>
<feature type="chain" id="PRO_5034774554" description="Porin" evidence="2">
    <location>
        <begin position="26"/>
        <end position="374"/>
    </location>
</feature>
<evidence type="ECO:0000313" key="4">
    <source>
        <dbReference type="Proteomes" id="UP000676194"/>
    </source>
</evidence>
<proteinExistence type="predicted"/>
<feature type="compositionally biased region" description="Polar residues" evidence="1">
    <location>
        <begin position="52"/>
        <end position="64"/>
    </location>
</feature>
<dbReference type="InterPro" id="IPR007825">
    <property type="entry name" value="Major_OMP_Legionella"/>
</dbReference>
<evidence type="ECO:0000313" key="3">
    <source>
        <dbReference type="EMBL" id="QVL30099.1"/>
    </source>
</evidence>
<keyword evidence="4" id="KW-1185">Reference proteome</keyword>
<evidence type="ECO:0000256" key="1">
    <source>
        <dbReference type="SAM" id="MobiDB-lite"/>
    </source>
</evidence>
<dbReference type="Proteomes" id="UP000676194">
    <property type="component" value="Chromosome"/>
</dbReference>
<organism evidence="3 4">
    <name type="scientific">Telmatocola sphagniphila</name>
    <dbReference type="NCBI Taxonomy" id="1123043"/>
    <lineage>
        <taxon>Bacteria</taxon>
        <taxon>Pseudomonadati</taxon>
        <taxon>Planctomycetota</taxon>
        <taxon>Planctomycetia</taxon>
        <taxon>Gemmatales</taxon>
        <taxon>Gemmataceae</taxon>
    </lineage>
</organism>